<sequence>MDNESVVPRSLTFHLLEQITNGFSKDRKLGSGAYGAVYKGVHKHGERIAVKLLHHMPGQDDEQFEKEYSNLASLEHKNIVQLVGYCNETRREYVEYNSKMVLAEETRRALCFEYMSNGSLDNFLSDESSGHDWRTRFAIIKGICDGLRYLHEELESPIYHLDLKPANILLDKNMVPKIADFGLSKLFGQEQTQITKSPIGTLGYLPPEYIDGAITSIKFDIFSLGVVMIKIMTGPKGYFRSAEMSTEEFVELVHANWRKRLQKTSMCGLESHSEQVKRCVQIALSCVEPDRRKRPSIGDIVNELNETKSMIEFTDVLQSDIGSSVDQMSPGIFTWSENNILYLKKPYSNAPSSQTSALILGLLRVDKMPILPTVVSMNTYSDTHFFSHVVSVTSISRVFYNKMKNCDLMCVLLSCFFSCAQLCVQSETCAIFSNFSWENHMYM</sequence>
<name>A0ACD5Z097_AVESA</name>
<dbReference type="Proteomes" id="UP001732700">
    <property type="component" value="Chromosome 6A"/>
</dbReference>
<dbReference type="EnsemblPlants" id="AVESA.00010b.r2.6AG1069040.1">
    <property type="protein sequence ID" value="AVESA.00010b.r2.6AG1069040.1.CDS"/>
    <property type="gene ID" value="AVESA.00010b.r2.6AG1069040"/>
</dbReference>
<accession>A0ACD5Z097</accession>
<keyword evidence="2" id="KW-1185">Reference proteome</keyword>
<evidence type="ECO:0000313" key="2">
    <source>
        <dbReference type="Proteomes" id="UP001732700"/>
    </source>
</evidence>
<reference evidence="1" key="1">
    <citation type="submission" date="2021-05" db="EMBL/GenBank/DDBJ databases">
        <authorList>
            <person name="Scholz U."/>
            <person name="Mascher M."/>
            <person name="Fiebig A."/>
        </authorList>
    </citation>
    <scope>NUCLEOTIDE SEQUENCE [LARGE SCALE GENOMIC DNA]</scope>
</reference>
<protein>
    <submittedName>
        <fullName evidence="1">Uncharacterized protein</fullName>
    </submittedName>
</protein>
<reference evidence="1" key="2">
    <citation type="submission" date="2025-09" db="UniProtKB">
        <authorList>
            <consortium name="EnsemblPlants"/>
        </authorList>
    </citation>
    <scope>IDENTIFICATION</scope>
</reference>
<evidence type="ECO:0000313" key="1">
    <source>
        <dbReference type="EnsemblPlants" id="AVESA.00010b.r2.6AG1069040.1.CDS"/>
    </source>
</evidence>
<proteinExistence type="predicted"/>
<organism evidence="1 2">
    <name type="scientific">Avena sativa</name>
    <name type="common">Oat</name>
    <dbReference type="NCBI Taxonomy" id="4498"/>
    <lineage>
        <taxon>Eukaryota</taxon>
        <taxon>Viridiplantae</taxon>
        <taxon>Streptophyta</taxon>
        <taxon>Embryophyta</taxon>
        <taxon>Tracheophyta</taxon>
        <taxon>Spermatophyta</taxon>
        <taxon>Magnoliopsida</taxon>
        <taxon>Liliopsida</taxon>
        <taxon>Poales</taxon>
        <taxon>Poaceae</taxon>
        <taxon>BOP clade</taxon>
        <taxon>Pooideae</taxon>
        <taxon>Poodae</taxon>
        <taxon>Poeae</taxon>
        <taxon>Poeae Chloroplast Group 1 (Aveneae type)</taxon>
        <taxon>Aveninae</taxon>
        <taxon>Avena</taxon>
    </lineage>
</organism>